<evidence type="ECO:0000313" key="5">
    <source>
        <dbReference type="EMBL" id="KAJ1132761.1"/>
    </source>
</evidence>
<feature type="signal peptide" evidence="3">
    <location>
        <begin position="1"/>
        <end position="21"/>
    </location>
</feature>
<comment type="caution">
    <text evidence="5">The sequence shown here is derived from an EMBL/GenBank/DDBJ whole genome shotgun (WGS) entry which is preliminary data.</text>
</comment>
<evidence type="ECO:0000256" key="1">
    <source>
        <dbReference type="ARBA" id="ARBA00004613"/>
    </source>
</evidence>
<keyword evidence="3" id="KW-0732">Signal</keyword>
<dbReference type="InterPro" id="IPR045860">
    <property type="entry name" value="Snake_toxin-like_sf"/>
</dbReference>
<feature type="domain" description="UPAR/Ly6" evidence="4">
    <location>
        <begin position="22"/>
        <end position="114"/>
    </location>
</feature>
<dbReference type="PANTHER" id="PTHR20914:SF25">
    <property type="entry name" value="PHOSPHOLIPASE A2 INHIBITOR AND LY6_PLAUR DOMAIN-CONTAINING PROTEIN"/>
    <property type="match status" value="1"/>
</dbReference>
<gene>
    <name evidence="5" type="ORF">NDU88_011064</name>
</gene>
<dbReference type="InterPro" id="IPR050918">
    <property type="entry name" value="CNF-like_PLA2_Inhibitor"/>
</dbReference>
<keyword evidence="2" id="KW-0964">Secreted</keyword>
<dbReference type="CDD" id="cd23572">
    <property type="entry name" value="TFP_LU_ECD_PINLYP_rpt2"/>
    <property type="match status" value="1"/>
</dbReference>
<proteinExistence type="predicted"/>
<reference evidence="5" key="1">
    <citation type="journal article" date="2022" name="bioRxiv">
        <title>Sequencing and chromosome-scale assembly of the giantPleurodeles waltlgenome.</title>
        <authorList>
            <person name="Brown T."/>
            <person name="Elewa A."/>
            <person name="Iarovenko S."/>
            <person name="Subramanian E."/>
            <person name="Araus A.J."/>
            <person name="Petzold A."/>
            <person name="Susuki M."/>
            <person name="Suzuki K.-i.T."/>
            <person name="Hayashi T."/>
            <person name="Toyoda A."/>
            <person name="Oliveira C."/>
            <person name="Osipova E."/>
            <person name="Leigh N.D."/>
            <person name="Simon A."/>
            <person name="Yun M.H."/>
        </authorList>
    </citation>
    <scope>NUCLEOTIDE SEQUENCE</scope>
    <source>
        <strain evidence="5">20211129_DDA</strain>
        <tissue evidence="5">Liver</tissue>
    </source>
</reference>
<dbReference type="SUPFAM" id="SSF57302">
    <property type="entry name" value="Snake toxin-like"/>
    <property type="match status" value="2"/>
</dbReference>
<dbReference type="AlphaFoldDB" id="A0AAV7PZP9"/>
<protein>
    <recommendedName>
        <fullName evidence="4">UPAR/Ly6 domain-containing protein</fullName>
    </recommendedName>
</protein>
<dbReference type="InterPro" id="IPR016054">
    <property type="entry name" value="LY6_UPA_recep-like"/>
</dbReference>
<keyword evidence="6" id="KW-1185">Reference proteome</keyword>
<dbReference type="PANTHER" id="PTHR20914">
    <property type="entry name" value="LY6/PLAUR DOMAIN-CONTAINING PROTEIN 8"/>
    <property type="match status" value="1"/>
</dbReference>
<dbReference type="SMART" id="SM00134">
    <property type="entry name" value="LU"/>
    <property type="match status" value="1"/>
</dbReference>
<evidence type="ECO:0000313" key="6">
    <source>
        <dbReference type="Proteomes" id="UP001066276"/>
    </source>
</evidence>
<evidence type="ECO:0000259" key="4">
    <source>
        <dbReference type="SMART" id="SM00134"/>
    </source>
</evidence>
<feature type="chain" id="PRO_5043451288" description="UPAR/Ly6 domain-containing protein" evidence="3">
    <location>
        <begin position="22"/>
        <end position="216"/>
    </location>
</feature>
<name>A0AAV7PZP9_PLEWA</name>
<evidence type="ECO:0000256" key="2">
    <source>
        <dbReference type="ARBA" id="ARBA00022525"/>
    </source>
</evidence>
<dbReference type="Proteomes" id="UP001066276">
    <property type="component" value="Chromosome 7"/>
</dbReference>
<comment type="subcellular location">
    <subcellularLocation>
        <location evidence="1">Secreted</location>
    </subcellularLocation>
</comment>
<evidence type="ECO:0000256" key="3">
    <source>
        <dbReference type="SAM" id="SignalP"/>
    </source>
</evidence>
<dbReference type="EMBL" id="JANPWB010000011">
    <property type="protein sequence ID" value="KAJ1132761.1"/>
    <property type="molecule type" value="Genomic_DNA"/>
</dbReference>
<sequence>MPRAVLLLTCVLAALLVEGEALSCVECTSNIYCSTPSITCPTPTDICYTKYTETTSDGVLKKEYVRGCGQYSDKCGKVQSMTAPYIEIRGNSTCCTTDNCNPGQPTVPTTGTTLNGVTCRTCLSLTSTYCYTADTMKCQGIQTMCAFYGIRTRGITNSDIAFRGCASPDFCFIGTFSSTVNGSTSDGVMGCSNGAIRPEHGLFFTVFTLLLLKLLH</sequence>
<dbReference type="Pfam" id="PF00021">
    <property type="entry name" value="UPAR_LY6"/>
    <property type="match status" value="2"/>
</dbReference>
<dbReference type="Gene3D" id="2.10.60.10">
    <property type="entry name" value="CD59"/>
    <property type="match status" value="2"/>
</dbReference>
<dbReference type="GO" id="GO:0005576">
    <property type="term" value="C:extracellular region"/>
    <property type="evidence" value="ECO:0007669"/>
    <property type="project" value="UniProtKB-SubCell"/>
</dbReference>
<accession>A0AAV7PZP9</accession>
<organism evidence="5 6">
    <name type="scientific">Pleurodeles waltl</name>
    <name type="common">Iberian ribbed newt</name>
    <dbReference type="NCBI Taxonomy" id="8319"/>
    <lineage>
        <taxon>Eukaryota</taxon>
        <taxon>Metazoa</taxon>
        <taxon>Chordata</taxon>
        <taxon>Craniata</taxon>
        <taxon>Vertebrata</taxon>
        <taxon>Euteleostomi</taxon>
        <taxon>Amphibia</taxon>
        <taxon>Batrachia</taxon>
        <taxon>Caudata</taxon>
        <taxon>Salamandroidea</taxon>
        <taxon>Salamandridae</taxon>
        <taxon>Pleurodelinae</taxon>
        <taxon>Pleurodeles</taxon>
    </lineage>
</organism>